<feature type="chain" id="PRO_5014387722" evidence="2">
    <location>
        <begin position="22"/>
        <end position="666"/>
    </location>
</feature>
<sequence length="666" mass="72313">MNTFSKFSSFCLFFLCVYGQAAPQCPPGCNPNANTCSWPTAEDCIYPSPSTPNPRAACACRAGYKATAPGILDTDTTKQWRLPADEGSFRVWVAEGIECNTLCDVWYGVDSCQEVVELPAVCLSNSVPTTSNLPVYSLGEPVAFPSAILQSIMTLAGPTTFNQTTQNGSTYFYDGNRLAAVYDNTTGETSFWPKFESLVPSTTISNPIDRFSKYLGNRQIFPVDDTNFRALLGSTLFGAKNTGGNASSPVPAAYLTDVRIERNVTLPDGEYTIHGPGTKAFFSYGSDGNIQSLTHRLRTATKLSTTFESISSDQVTQNILDVLSASNLTNAALNSVDFVFYDSGEQFIQPAYRYQVTTEGPDGAANISYVGYISALSQPPEALPGLKPPTPEVSPSTPTANNTAPRLRNRGATPLTVGRYPISNSYSDNVSPWCEADTDTFWYGLQAASSIDFEFPNLGSFEGASAITNAQYYWGDDIEYEGARNSYVNSVNLAFQCTHGNVHEFWPNADEPSVALADIGSLGGFGSAAGGSLDYWLIKACDVIPTITQYTNLYGASDAHEAWDVWWNVFNGVHVIAGFSTEANAGDNIEFDVSFNIGRGAGVAMTWLHTINQAPMYNPLKSYSDHYWGTQYYGRPAAIFPCGHGDDTIFDRDDIGAADCLTMIWY</sequence>
<dbReference type="InterPro" id="IPR045926">
    <property type="entry name" value="DUF6345"/>
</dbReference>
<dbReference type="EMBL" id="KZ613470">
    <property type="protein sequence ID" value="PMD25452.1"/>
    <property type="molecule type" value="Genomic_DNA"/>
</dbReference>
<keyword evidence="2" id="KW-0732">Signal</keyword>
<evidence type="ECO:0000313" key="3">
    <source>
        <dbReference type="EMBL" id="PMD25452.1"/>
    </source>
</evidence>
<reference evidence="3 4" key="1">
    <citation type="submission" date="2016-05" db="EMBL/GenBank/DDBJ databases">
        <title>A degradative enzymes factory behind the ericoid mycorrhizal symbiosis.</title>
        <authorList>
            <consortium name="DOE Joint Genome Institute"/>
            <person name="Martino E."/>
            <person name="Morin E."/>
            <person name="Grelet G."/>
            <person name="Kuo A."/>
            <person name="Kohler A."/>
            <person name="Daghino S."/>
            <person name="Barry K."/>
            <person name="Choi C."/>
            <person name="Cichocki N."/>
            <person name="Clum A."/>
            <person name="Copeland A."/>
            <person name="Hainaut M."/>
            <person name="Haridas S."/>
            <person name="Labutti K."/>
            <person name="Lindquist E."/>
            <person name="Lipzen A."/>
            <person name="Khouja H.-R."/>
            <person name="Murat C."/>
            <person name="Ohm R."/>
            <person name="Olson A."/>
            <person name="Spatafora J."/>
            <person name="Veneault-Fourrey C."/>
            <person name="Henrissat B."/>
            <person name="Grigoriev I."/>
            <person name="Martin F."/>
            <person name="Perotto S."/>
        </authorList>
    </citation>
    <scope>NUCLEOTIDE SEQUENCE [LARGE SCALE GENOMIC DNA]</scope>
    <source>
        <strain evidence="3 4">UAMH 7357</strain>
    </source>
</reference>
<accession>A0A2J6QGT5</accession>
<keyword evidence="4" id="KW-1185">Reference proteome</keyword>
<feature type="region of interest" description="Disordered" evidence="1">
    <location>
        <begin position="381"/>
        <end position="416"/>
    </location>
</feature>
<protein>
    <submittedName>
        <fullName evidence="3">Uncharacterized protein</fullName>
    </submittedName>
</protein>
<evidence type="ECO:0000256" key="2">
    <source>
        <dbReference type="SAM" id="SignalP"/>
    </source>
</evidence>
<organism evidence="3 4">
    <name type="scientific">Hyaloscypha hepaticicola</name>
    <dbReference type="NCBI Taxonomy" id="2082293"/>
    <lineage>
        <taxon>Eukaryota</taxon>
        <taxon>Fungi</taxon>
        <taxon>Dikarya</taxon>
        <taxon>Ascomycota</taxon>
        <taxon>Pezizomycotina</taxon>
        <taxon>Leotiomycetes</taxon>
        <taxon>Helotiales</taxon>
        <taxon>Hyaloscyphaceae</taxon>
        <taxon>Hyaloscypha</taxon>
    </lineage>
</organism>
<evidence type="ECO:0000313" key="4">
    <source>
        <dbReference type="Proteomes" id="UP000235672"/>
    </source>
</evidence>
<proteinExistence type="predicted"/>
<dbReference type="AlphaFoldDB" id="A0A2J6QGT5"/>
<feature type="signal peptide" evidence="2">
    <location>
        <begin position="1"/>
        <end position="21"/>
    </location>
</feature>
<name>A0A2J6QGT5_9HELO</name>
<dbReference type="OrthoDB" id="5424205at2759"/>
<dbReference type="Pfam" id="PF19872">
    <property type="entry name" value="DUF6345"/>
    <property type="match status" value="1"/>
</dbReference>
<gene>
    <name evidence="3" type="ORF">NA56DRAFT_738100</name>
</gene>
<dbReference type="Proteomes" id="UP000235672">
    <property type="component" value="Unassembled WGS sequence"/>
</dbReference>
<evidence type="ECO:0000256" key="1">
    <source>
        <dbReference type="SAM" id="MobiDB-lite"/>
    </source>
</evidence>